<evidence type="ECO:0000313" key="2">
    <source>
        <dbReference type="EMBL" id="CAK9027978.1"/>
    </source>
</evidence>
<dbReference type="Proteomes" id="UP001642464">
    <property type="component" value="Unassembled WGS sequence"/>
</dbReference>
<dbReference type="SUPFAM" id="SSF64496">
    <property type="entry name" value="DNA-binding domain of intron-encoded endonucleases"/>
    <property type="match status" value="1"/>
</dbReference>
<dbReference type="Gene3D" id="1.10.10.10">
    <property type="entry name" value="Winged helix-like DNA-binding domain superfamily/Winged helix DNA-binding domain"/>
    <property type="match status" value="1"/>
</dbReference>
<keyword evidence="2" id="KW-0540">Nuclease</keyword>
<dbReference type="InterPro" id="IPR003615">
    <property type="entry name" value="HNH_nuc"/>
</dbReference>
<dbReference type="InterPro" id="IPR036388">
    <property type="entry name" value="WH-like_DNA-bd_sf"/>
</dbReference>
<dbReference type="InterPro" id="IPR054307">
    <property type="entry name" value="I-HmuI_NUMOD-like"/>
</dbReference>
<feature type="domain" description="HNH nuclease" evidence="1">
    <location>
        <begin position="65"/>
        <end position="115"/>
    </location>
</feature>
<keyword evidence="2" id="KW-0378">Hydrolase</keyword>
<name>A0ABP0KP76_9DINO</name>
<dbReference type="Gene3D" id="3.90.75.20">
    <property type="match status" value="2"/>
</dbReference>
<dbReference type="SMART" id="SM00507">
    <property type="entry name" value="HNHc"/>
    <property type="match status" value="2"/>
</dbReference>
<proteinExistence type="predicted"/>
<accession>A0ABP0KP76</accession>
<dbReference type="SUPFAM" id="SSF54060">
    <property type="entry name" value="His-Me finger endonucleases"/>
    <property type="match status" value="2"/>
</dbReference>
<reference evidence="2 3" key="1">
    <citation type="submission" date="2024-02" db="EMBL/GenBank/DDBJ databases">
        <authorList>
            <person name="Chen Y."/>
            <person name="Shah S."/>
            <person name="Dougan E. K."/>
            <person name="Thang M."/>
            <person name="Chan C."/>
        </authorList>
    </citation>
    <scope>NUCLEOTIDE SEQUENCE [LARGE SCALE GENOMIC DNA]</scope>
</reference>
<evidence type="ECO:0000259" key="1">
    <source>
        <dbReference type="SMART" id="SM00507"/>
    </source>
</evidence>
<comment type="caution">
    <text evidence="2">The sequence shown here is derived from an EMBL/GenBank/DDBJ whole genome shotgun (WGS) entry which is preliminary data.</text>
</comment>
<feature type="domain" description="HNH nuclease" evidence="1">
    <location>
        <begin position="245"/>
        <end position="295"/>
    </location>
</feature>
<keyword evidence="3" id="KW-1185">Reference proteome</keyword>
<dbReference type="GO" id="GO:0004519">
    <property type="term" value="F:endonuclease activity"/>
    <property type="evidence" value="ECO:0007669"/>
    <property type="project" value="UniProtKB-KW"/>
</dbReference>
<protein>
    <submittedName>
        <fullName evidence="2">Uncharacterized HNH endonuclease L247</fullName>
    </submittedName>
</protein>
<dbReference type="Pfam" id="PF22083">
    <property type="entry name" value="I-HmuI_NUMOD-like"/>
    <property type="match status" value="1"/>
</dbReference>
<dbReference type="InterPro" id="IPR044925">
    <property type="entry name" value="His-Me_finger_sf"/>
</dbReference>
<sequence>MLTTRRTPCGLFHRWPIAVRYFTNQLLEDPKSCWQVSSHGRLCNTKGVISMGSFDCGGYRRVSIFGESFKVHRVVKITFHGLPTFQEAWQVHHIDGNRANNRLGNLEYVTHSQNMQHSFSNPTRSSSGPAHSKPVLWRPAGSMSWTTSPSLTAAAQQLGINVGTLSRCCCKKSAAKGYEFRYHAASELTLPGEEWQQMVDPRSGALVPGRMVSSLGRITSRTGLISRGYRTNSGYYATALTLNSHRQGALVHRLVAFAWLGPPPSDHKIFVNHKDLDKRNNSAGNLEWVSAWENRTHFLRASTLGFGTSAKPVWSQAYGMNDKWTWHYSLTSAASELGVCRHGIYRCIHGLQRQTGGFEFQLAGALDTDPVPPGEEWRTVDMAALRHDKESRRCSPTRSEMLPFVHE</sequence>
<dbReference type="EMBL" id="CAXAMM010012113">
    <property type="protein sequence ID" value="CAK9027978.1"/>
    <property type="molecule type" value="Genomic_DNA"/>
</dbReference>
<gene>
    <name evidence="2" type="ORF">SCF082_LOCUS18162</name>
</gene>
<keyword evidence="2" id="KW-0255">Endonuclease</keyword>
<dbReference type="Pfam" id="PF13392">
    <property type="entry name" value="HNH_3"/>
    <property type="match status" value="2"/>
</dbReference>
<organism evidence="2 3">
    <name type="scientific">Durusdinium trenchii</name>
    <dbReference type="NCBI Taxonomy" id="1381693"/>
    <lineage>
        <taxon>Eukaryota</taxon>
        <taxon>Sar</taxon>
        <taxon>Alveolata</taxon>
        <taxon>Dinophyceae</taxon>
        <taxon>Suessiales</taxon>
        <taxon>Symbiodiniaceae</taxon>
        <taxon>Durusdinium</taxon>
    </lineage>
</organism>
<evidence type="ECO:0000313" key="3">
    <source>
        <dbReference type="Proteomes" id="UP001642464"/>
    </source>
</evidence>